<evidence type="ECO:0000259" key="4">
    <source>
        <dbReference type="PROSITE" id="PS50949"/>
    </source>
</evidence>
<evidence type="ECO:0000313" key="6">
    <source>
        <dbReference type="Proteomes" id="UP000318521"/>
    </source>
</evidence>
<dbReference type="PRINTS" id="PR00035">
    <property type="entry name" value="HTHGNTR"/>
</dbReference>
<accession>A0A553ZZ25</accession>
<dbReference type="Pfam" id="PF00392">
    <property type="entry name" value="GntR"/>
    <property type="match status" value="1"/>
</dbReference>
<dbReference type="GO" id="GO:0003700">
    <property type="term" value="F:DNA-binding transcription factor activity"/>
    <property type="evidence" value="ECO:0007669"/>
    <property type="project" value="InterPro"/>
</dbReference>
<dbReference type="OrthoDB" id="457376at2"/>
<dbReference type="GO" id="GO:0045892">
    <property type="term" value="P:negative regulation of DNA-templated transcription"/>
    <property type="evidence" value="ECO:0007669"/>
    <property type="project" value="TreeGrafter"/>
</dbReference>
<dbReference type="Proteomes" id="UP000318521">
    <property type="component" value="Unassembled WGS sequence"/>
</dbReference>
<gene>
    <name evidence="5" type="ORF">FN960_09875</name>
</gene>
<dbReference type="SMART" id="SM00345">
    <property type="entry name" value="HTH_GNTR"/>
    <property type="match status" value="1"/>
</dbReference>
<evidence type="ECO:0000256" key="3">
    <source>
        <dbReference type="ARBA" id="ARBA00023163"/>
    </source>
</evidence>
<dbReference type="PANTHER" id="PTHR44846">
    <property type="entry name" value="MANNOSYL-D-GLYCERATE TRANSPORT/METABOLISM SYSTEM REPRESSOR MNGR-RELATED"/>
    <property type="match status" value="1"/>
</dbReference>
<dbReference type="InterPro" id="IPR000524">
    <property type="entry name" value="Tscrpt_reg_HTH_GntR"/>
</dbReference>
<dbReference type="Gene3D" id="1.10.10.10">
    <property type="entry name" value="Winged helix-like DNA-binding domain superfamily/Winged helix DNA-binding domain"/>
    <property type="match status" value="1"/>
</dbReference>
<dbReference type="PANTHER" id="PTHR44846:SF1">
    <property type="entry name" value="MANNOSYL-D-GLYCERATE TRANSPORT_METABOLISM SYSTEM REPRESSOR MNGR-RELATED"/>
    <property type="match status" value="1"/>
</dbReference>
<keyword evidence="3" id="KW-0804">Transcription</keyword>
<evidence type="ECO:0000256" key="1">
    <source>
        <dbReference type="ARBA" id="ARBA00023015"/>
    </source>
</evidence>
<dbReference type="GO" id="GO:0003677">
    <property type="term" value="F:DNA binding"/>
    <property type="evidence" value="ECO:0007669"/>
    <property type="project" value="UniProtKB-KW"/>
</dbReference>
<dbReference type="InterPro" id="IPR011663">
    <property type="entry name" value="UTRA"/>
</dbReference>
<dbReference type="AlphaFoldDB" id="A0A553ZZ25"/>
<keyword evidence="2" id="KW-0238">DNA-binding</keyword>
<dbReference type="InterPro" id="IPR036390">
    <property type="entry name" value="WH_DNA-bd_sf"/>
</dbReference>
<sequence length="235" mass="27195">MNLNRKTGPLYIQVKNILKERILNQDYPIHSLIPPESQLEKEFNVSKITIRKAVELLAQEGYVDKKIGYGTVVLNNAAFNNMSTGQNFSSFLLKEGKQLTKKVISVSQINTPTEIVTETTVKTCTLIERLYYLDEEPYIYMIHYIPLPVELPLELEYYAQSLYDALRKSGATFNQFRDEFTISLPPDSVKTHLNINQEVLLKRTRFAYDLNESLIEYSHAFYLTSKQSYVIDFTV</sequence>
<dbReference type="SMART" id="SM00866">
    <property type="entry name" value="UTRA"/>
    <property type="match status" value="1"/>
</dbReference>
<dbReference type="PROSITE" id="PS50949">
    <property type="entry name" value="HTH_GNTR"/>
    <property type="match status" value="1"/>
</dbReference>
<dbReference type="SUPFAM" id="SSF46785">
    <property type="entry name" value="Winged helix' DNA-binding domain"/>
    <property type="match status" value="1"/>
</dbReference>
<feature type="domain" description="HTH gntR-type" evidence="4">
    <location>
        <begin position="8"/>
        <end position="76"/>
    </location>
</feature>
<name>A0A553ZZ25_9BACI</name>
<dbReference type="EMBL" id="VLXZ01000005">
    <property type="protein sequence ID" value="TSB46655.1"/>
    <property type="molecule type" value="Genomic_DNA"/>
</dbReference>
<organism evidence="5 6">
    <name type="scientific">Alkalicoccobacillus porphyridii</name>
    <dbReference type="NCBI Taxonomy" id="2597270"/>
    <lineage>
        <taxon>Bacteria</taxon>
        <taxon>Bacillati</taxon>
        <taxon>Bacillota</taxon>
        <taxon>Bacilli</taxon>
        <taxon>Bacillales</taxon>
        <taxon>Bacillaceae</taxon>
        <taxon>Alkalicoccobacillus</taxon>
    </lineage>
</organism>
<keyword evidence="6" id="KW-1185">Reference proteome</keyword>
<keyword evidence="1" id="KW-0805">Transcription regulation</keyword>
<comment type="caution">
    <text evidence="5">The sequence shown here is derived from an EMBL/GenBank/DDBJ whole genome shotgun (WGS) entry which is preliminary data.</text>
</comment>
<dbReference type="InterPro" id="IPR050679">
    <property type="entry name" value="Bact_HTH_transcr_reg"/>
</dbReference>
<dbReference type="SUPFAM" id="SSF64288">
    <property type="entry name" value="Chorismate lyase-like"/>
    <property type="match status" value="1"/>
</dbReference>
<dbReference type="InterPro" id="IPR036388">
    <property type="entry name" value="WH-like_DNA-bd_sf"/>
</dbReference>
<dbReference type="InterPro" id="IPR028978">
    <property type="entry name" value="Chorismate_lyase_/UTRA_dom_sf"/>
</dbReference>
<dbReference type="Gene3D" id="3.40.1410.10">
    <property type="entry name" value="Chorismate lyase-like"/>
    <property type="match status" value="1"/>
</dbReference>
<evidence type="ECO:0000313" key="5">
    <source>
        <dbReference type="EMBL" id="TSB46655.1"/>
    </source>
</evidence>
<protein>
    <submittedName>
        <fullName evidence="5">GntR family transcriptional regulator</fullName>
    </submittedName>
</protein>
<evidence type="ECO:0000256" key="2">
    <source>
        <dbReference type="ARBA" id="ARBA00023125"/>
    </source>
</evidence>
<dbReference type="CDD" id="cd07377">
    <property type="entry name" value="WHTH_GntR"/>
    <property type="match status" value="1"/>
</dbReference>
<dbReference type="Pfam" id="PF07702">
    <property type="entry name" value="UTRA"/>
    <property type="match status" value="1"/>
</dbReference>
<proteinExistence type="predicted"/>
<reference evidence="5 6" key="1">
    <citation type="submission" date="2019-07" db="EMBL/GenBank/DDBJ databases">
        <authorList>
            <person name="Park Y.J."/>
            <person name="Jeong S.E."/>
            <person name="Jung H.S."/>
        </authorList>
    </citation>
    <scope>NUCLEOTIDE SEQUENCE [LARGE SCALE GENOMIC DNA]</scope>
    <source>
        <strain evidence="6">P16(2019)</strain>
    </source>
</reference>
<dbReference type="RefSeq" id="WP_143848550.1">
    <property type="nucleotide sequence ID" value="NZ_VLXZ01000005.1"/>
</dbReference>